<dbReference type="SUPFAM" id="SSF51206">
    <property type="entry name" value="cAMP-binding domain-like"/>
    <property type="match status" value="1"/>
</dbReference>
<keyword evidence="3" id="KW-0804">Transcription</keyword>
<dbReference type="Gene3D" id="1.10.10.10">
    <property type="entry name" value="Winged helix-like DNA-binding domain superfamily/Winged helix DNA-binding domain"/>
    <property type="match status" value="1"/>
</dbReference>
<evidence type="ECO:0000259" key="4">
    <source>
        <dbReference type="PROSITE" id="PS50042"/>
    </source>
</evidence>
<keyword evidence="1" id="KW-0805">Transcription regulation</keyword>
<dbReference type="InterPro" id="IPR036388">
    <property type="entry name" value="WH-like_DNA-bd_sf"/>
</dbReference>
<dbReference type="SMART" id="SM00419">
    <property type="entry name" value="HTH_CRP"/>
    <property type="match status" value="1"/>
</dbReference>
<dbReference type="InterPro" id="IPR014710">
    <property type="entry name" value="RmlC-like_jellyroll"/>
</dbReference>
<evidence type="ECO:0000256" key="3">
    <source>
        <dbReference type="ARBA" id="ARBA00023163"/>
    </source>
</evidence>
<keyword evidence="2" id="KW-0238">DNA-binding</keyword>
<dbReference type="PANTHER" id="PTHR24567">
    <property type="entry name" value="CRP FAMILY TRANSCRIPTIONAL REGULATORY PROTEIN"/>
    <property type="match status" value="1"/>
</dbReference>
<evidence type="ECO:0000313" key="6">
    <source>
        <dbReference type="EMBL" id="RUT79907.1"/>
    </source>
</evidence>
<dbReference type="GO" id="GO:0003677">
    <property type="term" value="F:DNA binding"/>
    <property type="evidence" value="ECO:0007669"/>
    <property type="project" value="UniProtKB-KW"/>
</dbReference>
<sequence length="234" mass="26770">MAKFTKSDHCKNCTDCNMRIPLLSLLSQSELDELNANRFEVKFKSGETIFKQGTSATHLIILTSGLAKLYVEGVQDKQLIIRIIRPWEVIGQASLYFDNRHHYSIAALDEVTACFLEIESFKKAIRSNSDFAEEFIKMSTQRGIFSFDKMVSLSQKQMHGRIADGLIYLSNRIYESLDFYIHLSRQDIADLTGMSKDSAIRILKELHNEKIIILDGRNVKILDFGHLERISETG</sequence>
<dbReference type="InterPro" id="IPR036390">
    <property type="entry name" value="WH_DNA-bd_sf"/>
</dbReference>
<evidence type="ECO:0000256" key="1">
    <source>
        <dbReference type="ARBA" id="ARBA00023015"/>
    </source>
</evidence>
<keyword evidence="7" id="KW-1185">Reference proteome</keyword>
<dbReference type="Pfam" id="PF00027">
    <property type="entry name" value="cNMP_binding"/>
    <property type="match status" value="1"/>
</dbReference>
<dbReference type="PANTHER" id="PTHR24567:SF74">
    <property type="entry name" value="HTH-TYPE TRANSCRIPTIONAL REGULATOR ARCR"/>
    <property type="match status" value="1"/>
</dbReference>
<accession>A0A434AZN0</accession>
<organism evidence="6 7">
    <name type="scientific">Ancylomarina longa</name>
    <dbReference type="NCBI Taxonomy" id="2487017"/>
    <lineage>
        <taxon>Bacteria</taxon>
        <taxon>Pseudomonadati</taxon>
        <taxon>Bacteroidota</taxon>
        <taxon>Bacteroidia</taxon>
        <taxon>Marinilabiliales</taxon>
        <taxon>Marinifilaceae</taxon>
        <taxon>Ancylomarina</taxon>
    </lineage>
</organism>
<dbReference type="PROSITE" id="PS51063">
    <property type="entry name" value="HTH_CRP_2"/>
    <property type="match status" value="1"/>
</dbReference>
<dbReference type="Gene3D" id="2.60.120.10">
    <property type="entry name" value="Jelly Rolls"/>
    <property type="match status" value="1"/>
</dbReference>
<gene>
    <name evidence="6" type="ORF">DLK05_00710</name>
</gene>
<evidence type="ECO:0000259" key="5">
    <source>
        <dbReference type="PROSITE" id="PS51063"/>
    </source>
</evidence>
<feature type="domain" description="HTH crp-type" evidence="5">
    <location>
        <begin position="156"/>
        <end position="225"/>
    </location>
</feature>
<comment type="caution">
    <text evidence="6">The sequence shown here is derived from an EMBL/GenBank/DDBJ whole genome shotgun (WGS) entry which is preliminary data.</text>
</comment>
<dbReference type="EMBL" id="RJJX01000001">
    <property type="protein sequence ID" value="RUT79907.1"/>
    <property type="molecule type" value="Genomic_DNA"/>
</dbReference>
<name>A0A434AZN0_9BACT</name>
<feature type="domain" description="Cyclic nucleotide-binding" evidence="4">
    <location>
        <begin position="22"/>
        <end position="142"/>
    </location>
</feature>
<dbReference type="SMART" id="SM00100">
    <property type="entry name" value="cNMP"/>
    <property type="match status" value="1"/>
</dbReference>
<dbReference type="GO" id="GO:0005829">
    <property type="term" value="C:cytosol"/>
    <property type="evidence" value="ECO:0007669"/>
    <property type="project" value="TreeGrafter"/>
</dbReference>
<protein>
    <submittedName>
        <fullName evidence="6">Crp/Fnr family transcriptional regulator</fullName>
    </submittedName>
</protein>
<evidence type="ECO:0000256" key="2">
    <source>
        <dbReference type="ARBA" id="ARBA00023125"/>
    </source>
</evidence>
<dbReference type="CDD" id="cd00092">
    <property type="entry name" value="HTH_CRP"/>
    <property type="match status" value="1"/>
</dbReference>
<proteinExistence type="predicted"/>
<evidence type="ECO:0000313" key="7">
    <source>
        <dbReference type="Proteomes" id="UP000282985"/>
    </source>
</evidence>
<dbReference type="CDD" id="cd00038">
    <property type="entry name" value="CAP_ED"/>
    <property type="match status" value="1"/>
</dbReference>
<dbReference type="InterPro" id="IPR012318">
    <property type="entry name" value="HTH_CRP"/>
</dbReference>
<dbReference type="PROSITE" id="PS50042">
    <property type="entry name" value="CNMP_BINDING_3"/>
    <property type="match status" value="1"/>
</dbReference>
<dbReference type="InterPro" id="IPR018490">
    <property type="entry name" value="cNMP-bd_dom_sf"/>
</dbReference>
<dbReference type="Proteomes" id="UP000282985">
    <property type="component" value="Unassembled WGS sequence"/>
</dbReference>
<dbReference type="GO" id="GO:0003700">
    <property type="term" value="F:DNA-binding transcription factor activity"/>
    <property type="evidence" value="ECO:0007669"/>
    <property type="project" value="TreeGrafter"/>
</dbReference>
<dbReference type="InterPro" id="IPR050397">
    <property type="entry name" value="Env_Response_Regulators"/>
</dbReference>
<reference evidence="6 7" key="1">
    <citation type="submission" date="2018-11" db="EMBL/GenBank/DDBJ databases">
        <title>Parancylomarina longa gen. nov., sp. nov., isolated from sediments of southern Okinawa.</title>
        <authorList>
            <person name="Fu T."/>
        </authorList>
    </citation>
    <scope>NUCLEOTIDE SEQUENCE [LARGE SCALE GENOMIC DNA]</scope>
    <source>
        <strain evidence="6 7">T3-2 S1-C</strain>
    </source>
</reference>
<dbReference type="InterPro" id="IPR000595">
    <property type="entry name" value="cNMP-bd_dom"/>
</dbReference>
<dbReference type="RefSeq" id="WP_127342048.1">
    <property type="nucleotide sequence ID" value="NZ_RJJX01000001.1"/>
</dbReference>
<dbReference type="AlphaFoldDB" id="A0A434AZN0"/>
<dbReference type="OrthoDB" id="9127033at2"/>
<dbReference type="SUPFAM" id="SSF46785">
    <property type="entry name" value="Winged helix' DNA-binding domain"/>
    <property type="match status" value="1"/>
</dbReference>
<dbReference type="Pfam" id="PF13545">
    <property type="entry name" value="HTH_Crp_2"/>
    <property type="match status" value="1"/>
</dbReference>